<accession>A0ABW2WW38</accession>
<feature type="region of interest" description="Disordered" evidence="2">
    <location>
        <begin position="666"/>
        <end position="692"/>
    </location>
</feature>
<feature type="domain" description="SWIM-type" evidence="3">
    <location>
        <begin position="56"/>
        <end position="100"/>
    </location>
</feature>
<evidence type="ECO:0000256" key="1">
    <source>
        <dbReference type="PROSITE-ProRule" id="PRU00325"/>
    </source>
</evidence>
<comment type="caution">
    <text evidence="4">The sequence shown here is derived from an EMBL/GenBank/DDBJ whole genome shotgun (WGS) entry which is preliminary data.</text>
</comment>
<keyword evidence="1" id="KW-0862">Zinc</keyword>
<evidence type="ECO:0000259" key="3">
    <source>
        <dbReference type="PROSITE" id="PS50966"/>
    </source>
</evidence>
<sequence>MTGPMTAAGTGAAVRPDLLALTPETLAALANRGLVKRATKELDAGTVPVLTTDPDTTVRARFEDGTTSALPPGTGLDEGDCSCAAPGVCRHLIALVLAHQRSAGSDPDGDPAAFTDWSPGSTDDAALTDAVGTRPVASARRTLDRGYAALVHRPSPDRPEPRVELPTCTVRFPVPGEIAHALTDAAAALRGEVVALAVWAFRAADATDTDERSVPVQVGGRAAAPSTALPVLDTALGLAGELLAEGVAHVGPVHGGALARAGAALTARSMHWPAGAIAELADQLTAYADRTAQYRPESVAALLTEVHARRRAAAHPGVLGTREAGDTPLRRVRLVSLGCRVHGTGQSLTSEVYFAHPGAGTVLVLRKAWTAAEGKELSAHRLATRRVLGTTLASLAGGSLVSESVRRTPSRALTVARGRLGTTTITPVGAAWTELPEPLLVRDLTALAEGWNNRPTRLIRPRVEAEAVHVVELSEVESVGYDPAEQRLEAVVRDAAGSRALVASEYRPECPGALDALADALEGGATHISGSLHRSGGGVRIDPLGVLTPAGTVVPDLAAGDGSTALAAVVRRSSDPLTAALEEAISAMSAVPHSGLRHLNVPARARIDEAASALSRTGLARAATLLRAFTEALDDGALPAGEALAARSRAWLDAQLHLLVSSELRASGKASGTPGDPGAATGGSDRRVGDGP</sequence>
<evidence type="ECO:0000313" key="4">
    <source>
        <dbReference type="EMBL" id="MFD0623768.1"/>
    </source>
</evidence>
<reference evidence="5" key="1">
    <citation type="journal article" date="2019" name="Int. J. Syst. Evol. Microbiol.">
        <title>The Global Catalogue of Microorganisms (GCM) 10K type strain sequencing project: providing services to taxonomists for standard genome sequencing and annotation.</title>
        <authorList>
            <consortium name="The Broad Institute Genomics Platform"/>
            <consortium name="The Broad Institute Genome Sequencing Center for Infectious Disease"/>
            <person name="Wu L."/>
            <person name="Ma J."/>
        </authorList>
    </citation>
    <scope>NUCLEOTIDE SEQUENCE [LARGE SCALE GENOMIC DNA]</scope>
    <source>
        <strain evidence="5">JCM 12607</strain>
    </source>
</reference>
<proteinExistence type="predicted"/>
<dbReference type="InterPro" id="IPR007527">
    <property type="entry name" value="Znf_SWIM"/>
</dbReference>
<keyword evidence="1" id="KW-0479">Metal-binding</keyword>
<organism evidence="4 5">
    <name type="scientific">Streptomyces sanglieri</name>
    <dbReference type="NCBI Taxonomy" id="193460"/>
    <lineage>
        <taxon>Bacteria</taxon>
        <taxon>Bacillati</taxon>
        <taxon>Actinomycetota</taxon>
        <taxon>Actinomycetes</taxon>
        <taxon>Kitasatosporales</taxon>
        <taxon>Streptomycetaceae</taxon>
        <taxon>Streptomyces</taxon>
    </lineage>
</organism>
<feature type="compositionally biased region" description="Low complexity" evidence="2">
    <location>
        <begin position="671"/>
        <end position="683"/>
    </location>
</feature>
<name>A0ABW2WW38_9ACTN</name>
<dbReference type="PROSITE" id="PS50966">
    <property type="entry name" value="ZF_SWIM"/>
    <property type="match status" value="1"/>
</dbReference>
<keyword evidence="5" id="KW-1185">Reference proteome</keyword>
<evidence type="ECO:0000313" key="5">
    <source>
        <dbReference type="Proteomes" id="UP001596915"/>
    </source>
</evidence>
<keyword evidence="1" id="KW-0863">Zinc-finger</keyword>
<dbReference type="EMBL" id="JBHTGL010000008">
    <property type="protein sequence ID" value="MFD0623768.1"/>
    <property type="molecule type" value="Genomic_DNA"/>
</dbReference>
<dbReference type="Proteomes" id="UP001596915">
    <property type="component" value="Unassembled WGS sequence"/>
</dbReference>
<gene>
    <name evidence="4" type="ORF">ACFQ2K_14250</name>
</gene>
<evidence type="ECO:0000256" key="2">
    <source>
        <dbReference type="SAM" id="MobiDB-lite"/>
    </source>
</evidence>
<protein>
    <recommendedName>
        <fullName evidence="3">SWIM-type domain-containing protein</fullName>
    </recommendedName>
</protein>
<feature type="region of interest" description="Disordered" evidence="2">
    <location>
        <begin position="102"/>
        <end position="127"/>
    </location>
</feature>